<dbReference type="PROSITE" id="PS00972">
    <property type="entry name" value="USP_1"/>
    <property type="match status" value="1"/>
</dbReference>
<dbReference type="EMBL" id="JAPFFF010000006">
    <property type="protein sequence ID" value="KAK8886981.1"/>
    <property type="molecule type" value="Genomic_DNA"/>
</dbReference>
<dbReference type="InterPro" id="IPR050164">
    <property type="entry name" value="Peptidase_C19"/>
</dbReference>
<dbReference type="PROSITE" id="PS50235">
    <property type="entry name" value="USP_3"/>
    <property type="match status" value="1"/>
</dbReference>
<dbReference type="PROSITE" id="PS00973">
    <property type="entry name" value="USP_2"/>
    <property type="match status" value="1"/>
</dbReference>
<organism evidence="2 3">
    <name type="scientific">Tritrichomonas musculus</name>
    <dbReference type="NCBI Taxonomy" id="1915356"/>
    <lineage>
        <taxon>Eukaryota</taxon>
        <taxon>Metamonada</taxon>
        <taxon>Parabasalia</taxon>
        <taxon>Tritrichomonadida</taxon>
        <taxon>Tritrichomonadidae</taxon>
        <taxon>Tritrichomonas</taxon>
    </lineage>
</organism>
<dbReference type="PANTHER" id="PTHR24006">
    <property type="entry name" value="UBIQUITIN CARBOXYL-TERMINAL HYDROLASE"/>
    <property type="match status" value="1"/>
</dbReference>
<reference evidence="2 3" key="1">
    <citation type="submission" date="2024-04" db="EMBL/GenBank/DDBJ databases">
        <title>Tritrichomonas musculus Genome.</title>
        <authorList>
            <person name="Alves-Ferreira E."/>
            <person name="Grigg M."/>
            <person name="Lorenzi H."/>
            <person name="Galac M."/>
        </authorList>
    </citation>
    <scope>NUCLEOTIDE SEQUENCE [LARGE SCALE GENOMIC DNA]</scope>
    <source>
        <strain evidence="2 3">EAF2021</strain>
    </source>
</reference>
<dbReference type="InterPro" id="IPR001394">
    <property type="entry name" value="Peptidase_C19_UCH"/>
</dbReference>
<dbReference type="PANTHER" id="PTHR24006:SF664">
    <property type="entry name" value="UBIQUITIN CARBOXYL-TERMINAL HYDROLASE"/>
    <property type="match status" value="1"/>
</dbReference>
<name>A0ABR2K7W4_9EUKA</name>
<dbReference type="Pfam" id="PF00443">
    <property type="entry name" value="UCH"/>
    <property type="match status" value="1"/>
</dbReference>
<comment type="caution">
    <text evidence="2">The sequence shown here is derived from an EMBL/GenBank/DDBJ whole genome shotgun (WGS) entry which is preliminary data.</text>
</comment>
<feature type="domain" description="USP" evidence="1">
    <location>
        <begin position="1045"/>
        <end position="1333"/>
    </location>
</feature>
<dbReference type="SUPFAM" id="SSF54001">
    <property type="entry name" value="Cysteine proteinases"/>
    <property type="match status" value="1"/>
</dbReference>
<accession>A0ABR2K7W4</accession>
<dbReference type="Gene3D" id="3.90.70.10">
    <property type="entry name" value="Cysteine proteinases"/>
    <property type="match status" value="1"/>
</dbReference>
<keyword evidence="3" id="KW-1185">Reference proteome</keyword>
<gene>
    <name evidence="2" type="ORF">M9Y10_038016</name>
</gene>
<dbReference type="InterPro" id="IPR018200">
    <property type="entry name" value="USP_CS"/>
</dbReference>
<protein>
    <recommendedName>
        <fullName evidence="1">USP domain-containing protein</fullName>
    </recommendedName>
</protein>
<evidence type="ECO:0000259" key="1">
    <source>
        <dbReference type="PROSITE" id="PS50235"/>
    </source>
</evidence>
<evidence type="ECO:0000313" key="2">
    <source>
        <dbReference type="EMBL" id="KAK8886981.1"/>
    </source>
</evidence>
<dbReference type="InterPro" id="IPR038765">
    <property type="entry name" value="Papain-like_cys_pep_sf"/>
</dbReference>
<evidence type="ECO:0000313" key="3">
    <source>
        <dbReference type="Proteomes" id="UP001470230"/>
    </source>
</evidence>
<proteinExistence type="predicted"/>
<dbReference type="Proteomes" id="UP001470230">
    <property type="component" value="Unassembled WGS sequence"/>
</dbReference>
<dbReference type="InterPro" id="IPR028889">
    <property type="entry name" value="USP"/>
</dbReference>
<sequence length="2188" mass="252616">MNDNLDPESLTTILGISLEDQDNWEHPLVQFRKLISGLRSKNPPVLDEPFTYLTDNLVFISMPNIVRKCLSLTNCNIQNYQYIINFLHEVILLIKAVIDYRQNSQLVPLLCEILDDAQGFHISRVNQNQTNELCLYVANNGIPNSLVNLFPNQSEFKIEDFVASMTLFHRLARSLGIDHVFKDKNQSITIICNTLNTFATETEDRKIPFKQVLDIISQLISFDTGEEVQNLLVSIMMYFVDNEIIDIKFSGIKLCVTLFTHIIPTSKISEPQFQSIFSYILCQTNSNIESITLLKPVLIKFAENDLLDPVLIDSFWESINNVAPSVIQRGYDLFSDIALKIKPDSKETIDYILKKVLEQPNIDILCRLIKGPQYSEVAIKELSKLAEKDGNFNAVEALVKVSSSADLSDLLPSIMEHMNNSSLLKNHILLIDSILIKKPMTIDSSLIITNLAQNISMFSSDEIEEIMKAFSDILIRTNQKIQKNDLSLLFTNYQDNDCLFKILDFIFTEKGSLTTTDSYSVVDELIDRATTSFTLFSILKHFYLNVNDQQLNEKVFQALWKIILHPINEEQRKATSELLLTFSNNSIVPSKLDEFVKLCLDDLLSSENPNSAIFINECLSFASKYVFLESFNLEPHRFTVPEDMITVSVDISGLPPDSNHLELSINNQNDVSNLIVALSAKLNREVTSMILYSKGKSVPNKTKLVETDLKFEVRFRTEYERVPPFTISNHPISLFNDDKYIHRMLSLLDSPIGEEVYNVLINIPTPKQFSESAQTMNIDPSKPYLFLYDLHYLAKHLDELPNKKDLQINFENIICDHFETIVPEARYLLVLLLDEKTKNEKLVTKVLYTLCVEKKMSYFVRIMRRLWAIVSDFEIDLPTDILSSIIFKDNQKFNELAMKSHLIQSQKFDKVWEIFTNCDDKDKLKHVKIFTMFQIPPEKYQEVFDTLYPLFDSLDESILSIFAQMSDKWPEFPADKIANTLITSYIKCTTKPQSISENPFKLILSIAEKNENMRTEIIDAFKQTIPEVLEWNYQPTDSFKCNDRCGLENLGATCYVNSGLQQIFNIESLRNFIVSKNDFIDQSMQSLHKLFSQMLFSQRKFIDMHSFASQWTGWDGASIDPREQQDVNDFLMLLFSKLEVYPDIYSLFSGETEMQFTNVNTNEIVSTQKTTFSTFPLIVLGQKTIQDSMKIANIPEIIENYKVDDNSPSIRVKSTNVINSLPPYLFVQLKRFDYSIETQTRIKIDQRYEFEFEFDFKDYVNFSGETRFKLIGVILHQGDVDVGHYISYTKVEDNKWLCLNDTSVTIVSDNIMMNNTYGNPEGSTGYILVYERYDASSLPKIEIKEDPTLIDEIQNDNLRLIVDSVYFSPYFADFVQQLILNLGFSNKEVSLTIFKYTFNSLVHSSLIHSFSKIIDAIIAKIKESEEVLMNLFEFLQEQINLVLDVMMKCTNKEIKMKFSELVLEIFKCQKEDSLYFIYISEKLDDWYPTILENWRNGFDIFKLFVDFANIDQDHLNLIRDMDIISGVISFVVNSFQPFVSNKDNKITQSRFVRLIDMTWIFKLLEAVHYPIDEIIKPSFMKWCIGSEKHSKSFLHLIQSEIPHLQQLVSKCGTRLSEPFVAELVLNSPVPFKIPKHWLKDYCYKAADRKHIFQAITDEIGTDIDLFRKFADQRELFVTILFTNEENVSDDFIIFLRKILNKIIENNQKEKKNENEMSLNEFASIMFKFVENVPEASGTLYASNNNYLNKTAPPPQYFLCVNYLTFLGELAPRIDNLEEQVQVVSQALQNIVAFKPQHDEHAVLLSIIGCTMMRDDKISTIPSQLVQSIEYTLSTMTKPEHKQLQSLLRALVIGLTIHYDKSKLSTSLIVPDEPVAKYLYRAAMSKDQKPLKKPSIELLKICGRRYATATKSLKFFFNYLAEIDNIDMAAVYEILSEYARDSIDSNYKVIENKKEALSLLITQFYAIKDKRDVLANSTKFLKYIIEHSNQIAVESIQTYKTQIQSMCRFVVDERNDNRCRAAGLSIISIWLSVAHFDIYEYSSLDQPHQAVLSHFNDVNDEDQEFIDVFTETLILNSNENEKIKKNLPTELQNSFSIAKSGDQRLNTINSFTKITVDESFANEVVHNKLLQKIWSLEYKKEGIALDGLYKVTVDTKPQWEETTGKEIAEAAALFPLHEENNKIILYISE</sequence>